<name>A0A7K0CDI9_9ACTN</name>
<accession>A0A7K0CDI9</accession>
<organism evidence="1 2">
    <name type="scientific">Streptomyces smaragdinus</name>
    <dbReference type="NCBI Taxonomy" id="2585196"/>
    <lineage>
        <taxon>Bacteria</taxon>
        <taxon>Bacillati</taxon>
        <taxon>Actinomycetota</taxon>
        <taxon>Actinomycetes</taxon>
        <taxon>Kitasatosporales</taxon>
        <taxon>Streptomycetaceae</taxon>
        <taxon>Streptomyces</taxon>
    </lineage>
</organism>
<dbReference type="InterPro" id="IPR046300">
    <property type="entry name" value="DUF6415"/>
</dbReference>
<dbReference type="Pfam" id="PF19979">
    <property type="entry name" value="DUF6415"/>
    <property type="match status" value="1"/>
</dbReference>
<evidence type="ECO:0000313" key="2">
    <source>
        <dbReference type="Proteomes" id="UP000466345"/>
    </source>
</evidence>
<dbReference type="Proteomes" id="UP000466345">
    <property type="component" value="Unassembled WGS sequence"/>
</dbReference>
<dbReference type="OrthoDB" id="4333682at2"/>
<comment type="caution">
    <text evidence="1">The sequence shown here is derived from an EMBL/GenBank/DDBJ whole genome shotgun (WGS) entry which is preliminary data.</text>
</comment>
<gene>
    <name evidence="1" type="ORF">SRB5_15640</name>
</gene>
<dbReference type="RefSeq" id="WP_153450698.1">
    <property type="nucleotide sequence ID" value="NZ_WEGJ01000003.1"/>
</dbReference>
<evidence type="ECO:0000313" key="1">
    <source>
        <dbReference type="EMBL" id="MQY11446.1"/>
    </source>
</evidence>
<protein>
    <submittedName>
        <fullName evidence="1">Uncharacterized protein</fullName>
    </submittedName>
</protein>
<keyword evidence="2" id="KW-1185">Reference proteome</keyword>
<dbReference type="EMBL" id="WEGJ01000003">
    <property type="protein sequence ID" value="MQY11446.1"/>
    <property type="molecule type" value="Genomic_DNA"/>
</dbReference>
<proteinExistence type="predicted"/>
<sequence length="138" mass="15041">MSSSFLAPRTADRLPIFRNDGRTVALVLVGLREQLLLDSPEFPALDAVFDDLEVVLGEHAVLAIGEVENLTPRLHAALRRIIHVAPQNGSGVRPETAAASRGLLTERFPDQPLPALAHLRRLAMTVSNLLDELLEEPA</sequence>
<reference evidence="1 2" key="1">
    <citation type="submission" date="2019-10" db="EMBL/GenBank/DDBJ databases">
        <title>Streptomyces smaragdinus sp. nov. and Streptomyces fabii sp. nov., isolated from the gut of fungus growing-termite Macrotermes natalensis.</title>
        <authorList>
            <person name="Schwitalla J."/>
            <person name="Benndorf R."/>
            <person name="Martin K."/>
            <person name="De Beer W."/>
            <person name="Kaster A.-K."/>
            <person name="Vollmers J."/>
            <person name="Poulsen M."/>
            <person name="Beemelmanns C."/>
        </authorList>
    </citation>
    <scope>NUCLEOTIDE SEQUENCE [LARGE SCALE GENOMIC DNA]</scope>
    <source>
        <strain evidence="1 2">RB5</strain>
    </source>
</reference>
<dbReference type="AlphaFoldDB" id="A0A7K0CDI9"/>